<evidence type="ECO:0000259" key="1">
    <source>
        <dbReference type="PROSITE" id="PS51085"/>
    </source>
</evidence>
<evidence type="ECO:0000313" key="3">
    <source>
        <dbReference type="Proteomes" id="UP000182229"/>
    </source>
</evidence>
<comment type="caution">
    <text evidence="2">The sequence shown here is derived from an EMBL/GenBank/DDBJ whole genome shotgun (WGS) entry which is preliminary data.</text>
</comment>
<dbReference type="EMBL" id="MPIN01000016">
    <property type="protein sequence ID" value="OJH34950.1"/>
    <property type="molecule type" value="Genomic_DNA"/>
</dbReference>
<feature type="domain" description="2Fe-2S ferredoxin-type" evidence="1">
    <location>
        <begin position="8"/>
        <end position="100"/>
    </location>
</feature>
<dbReference type="InterPro" id="IPR001041">
    <property type="entry name" value="2Fe-2S_ferredoxin-type"/>
</dbReference>
<name>A0A1L9AY69_9BACT</name>
<reference evidence="2 3" key="2">
    <citation type="submission" date="2016-12" db="EMBL/GenBank/DDBJ databases">
        <title>Draft Genome Sequence of Cystobacter ferrugineus Strain Cbfe23.</title>
        <authorList>
            <person name="Akbar S."/>
            <person name="Dowd S.E."/>
            <person name="Stevens D.C."/>
        </authorList>
    </citation>
    <scope>NUCLEOTIDE SEQUENCE [LARGE SCALE GENOMIC DNA]</scope>
    <source>
        <strain evidence="2 3">Cbfe23</strain>
    </source>
</reference>
<reference evidence="3" key="1">
    <citation type="submission" date="2016-11" db="EMBL/GenBank/DDBJ databases">
        <authorList>
            <person name="Shukria A."/>
            <person name="Stevens D.C."/>
        </authorList>
    </citation>
    <scope>NUCLEOTIDE SEQUENCE [LARGE SCALE GENOMIC DNA]</scope>
    <source>
        <strain evidence="3">Cbfe23</strain>
    </source>
</reference>
<dbReference type="Pfam" id="PF00111">
    <property type="entry name" value="Fer2"/>
    <property type="match status" value="1"/>
</dbReference>
<dbReference type="RefSeq" id="WP_071904004.1">
    <property type="nucleotide sequence ID" value="NZ_MPIN01000016.1"/>
</dbReference>
<evidence type="ECO:0000313" key="2">
    <source>
        <dbReference type="EMBL" id="OJH34950.1"/>
    </source>
</evidence>
<dbReference type="OrthoDB" id="9786134at2"/>
<dbReference type="Proteomes" id="UP000182229">
    <property type="component" value="Unassembled WGS sequence"/>
</dbReference>
<dbReference type="CDD" id="cd00207">
    <property type="entry name" value="fer2"/>
    <property type="match status" value="1"/>
</dbReference>
<dbReference type="PROSITE" id="PS51085">
    <property type="entry name" value="2FE2S_FER_2"/>
    <property type="match status" value="1"/>
</dbReference>
<dbReference type="InterPro" id="IPR012675">
    <property type="entry name" value="Beta-grasp_dom_sf"/>
</dbReference>
<keyword evidence="3" id="KW-1185">Reference proteome</keyword>
<proteinExistence type="predicted"/>
<dbReference type="SUPFAM" id="SSF54292">
    <property type="entry name" value="2Fe-2S ferredoxin-like"/>
    <property type="match status" value="1"/>
</dbReference>
<dbReference type="InterPro" id="IPR006058">
    <property type="entry name" value="2Fe2S_fd_BS"/>
</dbReference>
<dbReference type="PROSITE" id="PS00197">
    <property type="entry name" value="2FE2S_FER_1"/>
    <property type="match status" value="1"/>
</dbReference>
<dbReference type="InterPro" id="IPR036010">
    <property type="entry name" value="2Fe-2S_ferredoxin-like_sf"/>
</dbReference>
<sequence length="100" mass="10805">MSSERSGEQVELQVGDEVLKVRSGERLIDICEHHLTCLTFSCRSASCGTCAIVVEQGMENLSPMDGLEAIVVEEVSEGRPNVRLACQVRVLGSACVRPLS</sequence>
<dbReference type="AlphaFoldDB" id="A0A1L9AY69"/>
<dbReference type="GO" id="GO:0051537">
    <property type="term" value="F:2 iron, 2 sulfur cluster binding"/>
    <property type="evidence" value="ECO:0007669"/>
    <property type="project" value="InterPro"/>
</dbReference>
<organism evidence="2 3">
    <name type="scientific">Cystobacter ferrugineus</name>
    <dbReference type="NCBI Taxonomy" id="83449"/>
    <lineage>
        <taxon>Bacteria</taxon>
        <taxon>Pseudomonadati</taxon>
        <taxon>Myxococcota</taxon>
        <taxon>Myxococcia</taxon>
        <taxon>Myxococcales</taxon>
        <taxon>Cystobacterineae</taxon>
        <taxon>Archangiaceae</taxon>
        <taxon>Cystobacter</taxon>
    </lineage>
</organism>
<gene>
    <name evidence="2" type="ORF">BON30_40935</name>
</gene>
<dbReference type="Gene3D" id="3.10.20.30">
    <property type="match status" value="1"/>
</dbReference>
<accession>A0A1L9AY69</accession>
<dbReference type="STRING" id="83449.BON30_40935"/>
<protein>
    <recommendedName>
        <fullName evidence="1">2Fe-2S ferredoxin-type domain-containing protein</fullName>
    </recommendedName>
</protein>